<dbReference type="GO" id="GO:0015297">
    <property type="term" value="F:antiporter activity"/>
    <property type="evidence" value="ECO:0007669"/>
    <property type="project" value="InterPro"/>
</dbReference>
<dbReference type="GeneID" id="85323571"/>
<feature type="domain" description="Cation/H+ exchanger transmembrane" evidence="8">
    <location>
        <begin position="98"/>
        <end position="484"/>
    </location>
</feature>
<keyword evidence="10" id="KW-1185">Reference proteome</keyword>
<keyword evidence="3 7" id="KW-0812">Transmembrane</keyword>
<proteinExistence type="predicted"/>
<evidence type="ECO:0000256" key="5">
    <source>
        <dbReference type="ARBA" id="ARBA00023065"/>
    </source>
</evidence>
<dbReference type="PANTHER" id="PTHR32468">
    <property type="entry name" value="CATION/H + ANTIPORTER"/>
    <property type="match status" value="1"/>
</dbReference>
<feature type="transmembrane region" description="Helical" evidence="7">
    <location>
        <begin position="283"/>
        <end position="303"/>
    </location>
</feature>
<name>A0AA40A5A6_9PEZI</name>
<dbReference type="GO" id="GO:0016020">
    <property type="term" value="C:membrane"/>
    <property type="evidence" value="ECO:0007669"/>
    <property type="project" value="UniProtKB-SubCell"/>
</dbReference>
<dbReference type="EMBL" id="JAUIRO010000006">
    <property type="protein sequence ID" value="KAK0709601.1"/>
    <property type="molecule type" value="Genomic_DNA"/>
</dbReference>
<dbReference type="InterPro" id="IPR038770">
    <property type="entry name" value="Na+/solute_symporter_sf"/>
</dbReference>
<evidence type="ECO:0000256" key="4">
    <source>
        <dbReference type="ARBA" id="ARBA00022989"/>
    </source>
</evidence>
<gene>
    <name evidence="9" type="ORF">B0T26DRAFT_678992</name>
</gene>
<feature type="transmembrane region" description="Helical" evidence="7">
    <location>
        <begin position="467"/>
        <end position="489"/>
    </location>
</feature>
<feature type="transmembrane region" description="Helical" evidence="7">
    <location>
        <begin position="181"/>
        <end position="204"/>
    </location>
</feature>
<accession>A0AA40A5A6</accession>
<protein>
    <submittedName>
        <fullName evidence="9">K(+)/H(+) antiporter protein</fullName>
    </submittedName>
</protein>
<feature type="transmembrane region" description="Helical" evidence="7">
    <location>
        <begin position="403"/>
        <end position="424"/>
    </location>
</feature>
<feature type="transmembrane region" description="Helical" evidence="7">
    <location>
        <begin position="216"/>
        <end position="241"/>
    </location>
</feature>
<feature type="transmembrane region" description="Helical" evidence="7">
    <location>
        <begin position="436"/>
        <end position="461"/>
    </location>
</feature>
<evidence type="ECO:0000256" key="7">
    <source>
        <dbReference type="SAM" id="Phobius"/>
    </source>
</evidence>
<feature type="transmembrane region" description="Helical" evidence="7">
    <location>
        <begin position="253"/>
        <end position="277"/>
    </location>
</feature>
<keyword evidence="6 7" id="KW-0472">Membrane</keyword>
<feature type="transmembrane region" description="Helical" evidence="7">
    <location>
        <begin position="324"/>
        <end position="342"/>
    </location>
</feature>
<keyword evidence="5" id="KW-0406">Ion transport</keyword>
<feature type="transmembrane region" description="Helical" evidence="7">
    <location>
        <begin position="147"/>
        <end position="169"/>
    </location>
</feature>
<dbReference type="Proteomes" id="UP001172101">
    <property type="component" value="Unassembled WGS sequence"/>
</dbReference>
<dbReference type="PANTHER" id="PTHR32468:SF0">
    <property type="entry name" value="K(+)_H(+) ANTIPORTER 1"/>
    <property type="match status" value="1"/>
</dbReference>
<dbReference type="AlphaFoldDB" id="A0AA40A5A6"/>
<dbReference type="RefSeq" id="XP_060292905.1">
    <property type="nucleotide sequence ID" value="XM_060440301.1"/>
</dbReference>
<comment type="caution">
    <text evidence="9">The sequence shown here is derived from an EMBL/GenBank/DDBJ whole genome shotgun (WGS) entry which is preliminary data.</text>
</comment>
<dbReference type="GO" id="GO:1902600">
    <property type="term" value="P:proton transmembrane transport"/>
    <property type="evidence" value="ECO:0007669"/>
    <property type="project" value="InterPro"/>
</dbReference>
<dbReference type="InterPro" id="IPR006153">
    <property type="entry name" value="Cation/H_exchanger_TM"/>
</dbReference>
<evidence type="ECO:0000256" key="1">
    <source>
        <dbReference type="ARBA" id="ARBA00004141"/>
    </source>
</evidence>
<evidence type="ECO:0000256" key="6">
    <source>
        <dbReference type="ARBA" id="ARBA00023136"/>
    </source>
</evidence>
<sequence>MASDVSAQVVSAVARALFSRADAGTSTSTTNKTGAPPQAGILEGANPIVYNGSNPITLFIVQASCYPLRVRGSSVPVVGRSLLPGFTAQCKPHATIVIIFCQLLHYPLRLLNQPRVIAEVIGGIILGPSVMMRIPGFRDTIFPPLSIPVFSNVANLGLLIFLFLVALEVDMRMLTHNWKAALSVGLAGMILPFGLGFAVAWGLYHQFHDPTNPVVISFGVFGLFIGTALAITAFPVLCRILTELNLLRSDVGVTVLAAGIGNDVTGWVLLALCVALVNNSNGLAALWALLAAIGWTLFLIFGVRPPFIWILKRTGSIKNGPTQGMVALTLLMVLASSFFTGIIGIHPIFGAFLVGLICPHDGGFAIKMTEKIEDLISVLFLPLYFALSGLSTDLGLLNDGITWAYVIAIIACAFAGKIIGGTLAARANKLLWRESITIGCLMSCKGLVELIVLNIGLQAHILSQQTFTMFVVMALVTTVATTPLTKAFYPPWYQKKVERWRRGEIDWDENPLEPPGSSEGDHISKLNISQVRRLMVHLRLDSLSSVFTFVALFGPENHAKAARLEGASEGAEDTEAQVRRKPLEVHGLRVIELTERTSTVMHVTEFEEVFSLRDPVVNAFRAFSQLHDVAVSGRVAVAQVDAYADTLMAQASEVSSDFALIPWGEYGSVTDDDQSAPFAVDASDRFRSNAHLDFIHQTLQKAITTCNTGIFIDNGFGGIIKPADKPLLARTKSAMSLRSHRELASLPVADKSHHIFFPFFGGADDRVALRIVLQLAKNSHVTASIVHIRWPAAEGPEAAVAETEAASPSRTKRSLSIFGKGKKSDGNGTNAAHEDAFLSSLESSLPDELAGRVVFSKTDVTPATALAETVAISKKTVGQTPKNAGDIVVLGRRHPGLDDSTAEATSSGSPDLTRTVGAIADQLVTFGVKASILVVQAGGRGLEA</sequence>
<feature type="transmembrane region" description="Helical" evidence="7">
    <location>
        <begin position="116"/>
        <end position="135"/>
    </location>
</feature>
<organism evidence="9 10">
    <name type="scientific">Lasiosphaeria miniovina</name>
    <dbReference type="NCBI Taxonomy" id="1954250"/>
    <lineage>
        <taxon>Eukaryota</taxon>
        <taxon>Fungi</taxon>
        <taxon>Dikarya</taxon>
        <taxon>Ascomycota</taxon>
        <taxon>Pezizomycotina</taxon>
        <taxon>Sordariomycetes</taxon>
        <taxon>Sordariomycetidae</taxon>
        <taxon>Sordariales</taxon>
        <taxon>Lasiosphaeriaceae</taxon>
        <taxon>Lasiosphaeria</taxon>
    </lineage>
</organism>
<evidence type="ECO:0000313" key="10">
    <source>
        <dbReference type="Proteomes" id="UP001172101"/>
    </source>
</evidence>
<keyword evidence="2" id="KW-0813">Transport</keyword>
<evidence type="ECO:0000313" key="9">
    <source>
        <dbReference type="EMBL" id="KAK0709601.1"/>
    </source>
</evidence>
<evidence type="ECO:0000259" key="8">
    <source>
        <dbReference type="Pfam" id="PF00999"/>
    </source>
</evidence>
<comment type="subcellular location">
    <subcellularLocation>
        <location evidence="1">Membrane</location>
        <topology evidence="1">Multi-pass membrane protein</topology>
    </subcellularLocation>
</comment>
<reference evidence="9" key="1">
    <citation type="submission" date="2023-06" db="EMBL/GenBank/DDBJ databases">
        <title>Genome-scale phylogeny and comparative genomics of the fungal order Sordariales.</title>
        <authorList>
            <consortium name="Lawrence Berkeley National Laboratory"/>
            <person name="Hensen N."/>
            <person name="Bonometti L."/>
            <person name="Westerberg I."/>
            <person name="Brannstrom I.O."/>
            <person name="Guillou S."/>
            <person name="Cros-Aarteil S."/>
            <person name="Calhoun S."/>
            <person name="Haridas S."/>
            <person name="Kuo A."/>
            <person name="Mondo S."/>
            <person name="Pangilinan J."/>
            <person name="Riley R."/>
            <person name="LaButti K."/>
            <person name="Andreopoulos B."/>
            <person name="Lipzen A."/>
            <person name="Chen C."/>
            <person name="Yanf M."/>
            <person name="Daum C."/>
            <person name="Ng V."/>
            <person name="Clum A."/>
            <person name="Steindorff A."/>
            <person name="Ohm R."/>
            <person name="Martin F."/>
            <person name="Silar P."/>
            <person name="Natvig D."/>
            <person name="Lalanne C."/>
            <person name="Gautier V."/>
            <person name="Ament-velasquez S.L."/>
            <person name="Kruys A."/>
            <person name="Hutchinson M.I."/>
            <person name="Powell A.J."/>
            <person name="Barry K."/>
            <person name="Miller A.N."/>
            <person name="Grigoriev I.V."/>
            <person name="Debuchy R."/>
            <person name="Gladieux P."/>
            <person name="Thoren M.H."/>
            <person name="Johannesson H."/>
        </authorList>
    </citation>
    <scope>NUCLEOTIDE SEQUENCE</scope>
    <source>
        <strain evidence="9">SMH2392-1A</strain>
    </source>
</reference>
<dbReference type="InterPro" id="IPR050794">
    <property type="entry name" value="CPA2_transporter"/>
</dbReference>
<keyword evidence="4 7" id="KW-1133">Transmembrane helix</keyword>
<dbReference type="Pfam" id="PF00999">
    <property type="entry name" value="Na_H_Exchanger"/>
    <property type="match status" value="1"/>
</dbReference>
<evidence type="ECO:0000256" key="2">
    <source>
        <dbReference type="ARBA" id="ARBA00022448"/>
    </source>
</evidence>
<evidence type="ECO:0000256" key="3">
    <source>
        <dbReference type="ARBA" id="ARBA00022692"/>
    </source>
</evidence>
<feature type="transmembrane region" description="Helical" evidence="7">
    <location>
        <begin position="378"/>
        <end position="397"/>
    </location>
</feature>
<dbReference type="Gene3D" id="1.20.1530.20">
    <property type="match status" value="1"/>
</dbReference>